<dbReference type="EMBL" id="JAGQLH010000050">
    <property type="protein sequence ID" value="MCA9385856.1"/>
    <property type="molecule type" value="Genomic_DNA"/>
</dbReference>
<comment type="caution">
    <text evidence="1">The sequence shown here is derived from an EMBL/GenBank/DDBJ whole genome shotgun (WGS) entry which is preliminary data.</text>
</comment>
<accession>A0A955RKK1</accession>
<organism evidence="1 2">
    <name type="scientific">Candidatus Dojkabacteria bacterium</name>
    <dbReference type="NCBI Taxonomy" id="2099670"/>
    <lineage>
        <taxon>Bacteria</taxon>
        <taxon>Candidatus Dojkabacteria</taxon>
    </lineage>
</organism>
<evidence type="ECO:0000313" key="1">
    <source>
        <dbReference type="EMBL" id="MCA9385856.1"/>
    </source>
</evidence>
<name>A0A955RKK1_9BACT</name>
<evidence type="ECO:0000313" key="2">
    <source>
        <dbReference type="Proteomes" id="UP000754563"/>
    </source>
</evidence>
<proteinExistence type="predicted"/>
<protein>
    <submittedName>
        <fullName evidence="1">Uncharacterized protein</fullName>
    </submittedName>
</protein>
<dbReference type="AlphaFoldDB" id="A0A955RKK1"/>
<gene>
    <name evidence="1" type="ORF">KC717_04365</name>
</gene>
<reference evidence="1" key="2">
    <citation type="journal article" date="2021" name="Microbiome">
        <title>Successional dynamics and alternative stable states in a saline activated sludge microbial community over 9 years.</title>
        <authorList>
            <person name="Wang Y."/>
            <person name="Ye J."/>
            <person name="Ju F."/>
            <person name="Liu L."/>
            <person name="Boyd J.A."/>
            <person name="Deng Y."/>
            <person name="Parks D.H."/>
            <person name="Jiang X."/>
            <person name="Yin X."/>
            <person name="Woodcroft B.J."/>
            <person name="Tyson G.W."/>
            <person name="Hugenholtz P."/>
            <person name="Polz M.F."/>
            <person name="Zhang T."/>
        </authorList>
    </citation>
    <scope>NUCLEOTIDE SEQUENCE</scope>
    <source>
        <strain evidence="1">HKST-UBA11</strain>
    </source>
</reference>
<reference evidence="1" key="1">
    <citation type="submission" date="2020-04" db="EMBL/GenBank/DDBJ databases">
        <authorList>
            <person name="Zhang T."/>
        </authorList>
    </citation>
    <scope>NUCLEOTIDE SEQUENCE</scope>
    <source>
        <strain evidence="1">HKST-UBA11</strain>
    </source>
</reference>
<sequence length="74" mass="8652">MNPLKDFLQKGIYSSGTKSTRDFLHQADRAPFILSRRTYEFLHTFFNKNIEKSAQTQPTITKQLKIFVQSLLSE</sequence>
<dbReference type="Proteomes" id="UP000754563">
    <property type="component" value="Unassembled WGS sequence"/>
</dbReference>